<dbReference type="Gene3D" id="3.40.50.2000">
    <property type="entry name" value="Glycogen Phosphorylase B"/>
    <property type="match status" value="2"/>
</dbReference>
<dbReference type="RefSeq" id="WP_345538029.1">
    <property type="nucleotide sequence ID" value="NZ_BAABGJ010000020.1"/>
</dbReference>
<feature type="domain" description="Glycosyl transferase family 1" evidence="2">
    <location>
        <begin position="188"/>
        <end position="339"/>
    </location>
</feature>
<dbReference type="PANTHER" id="PTHR46401:SF2">
    <property type="entry name" value="GLYCOSYLTRANSFERASE WBBK-RELATED"/>
    <property type="match status" value="1"/>
</dbReference>
<dbReference type="InterPro" id="IPR028098">
    <property type="entry name" value="Glyco_trans_4-like_N"/>
</dbReference>
<dbReference type="InterPro" id="IPR001296">
    <property type="entry name" value="Glyco_trans_1"/>
</dbReference>
<dbReference type="Pfam" id="PF00534">
    <property type="entry name" value="Glycos_transf_1"/>
    <property type="match status" value="1"/>
</dbReference>
<accession>A0ABP8HP76</accession>
<dbReference type="Pfam" id="PF13439">
    <property type="entry name" value="Glyco_transf_4"/>
    <property type="match status" value="1"/>
</dbReference>
<proteinExistence type="predicted"/>
<comment type="caution">
    <text evidence="4">The sequence shown here is derived from an EMBL/GenBank/DDBJ whole genome shotgun (WGS) entry which is preliminary data.</text>
</comment>
<evidence type="ECO:0000259" key="2">
    <source>
        <dbReference type="Pfam" id="PF00534"/>
    </source>
</evidence>
<evidence type="ECO:0000313" key="5">
    <source>
        <dbReference type="Proteomes" id="UP001500975"/>
    </source>
</evidence>
<keyword evidence="5" id="KW-1185">Reference proteome</keyword>
<dbReference type="CDD" id="cd03809">
    <property type="entry name" value="GT4_MtfB-like"/>
    <property type="match status" value="1"/>
</dbReference>
<organism evidence="4 5">
    <name type="scientific">Variovorax defluvii</name>
    <dbReference type="NCBI Taxonomy" id="913761"/>
    <lineage>
        <taxon>Bacteria</taxon>
        <taxon>Pseudomonadati</taxon>
        <taxon>Pseudomonadota</taxon>
        <taxon>Betaproteobacteria</taxon>
        <taxon>Burkholderiales</taxon>
        <taxon>Comamonadaceae</taxon>
        <taxon>Variovorax</taxon>
    </lineage>
</organism>
<protein>
    <submittedName>
        <fullName evidence="4">Glycosyltransferase family 1 protein</fullName>
    </submittedName>
</protein>
<keyword evidence="1" id="KW-0808">Transferase</keyword>
<sequence length="383" mass="42396">MKILLVGNYAPDNQASMQAFRRALERDLPRHGCELRVIAPPQRLHRLATGPRWRKWLGYLDKFVLFIPSLPAQSRWADVVHICDHSNSMYVRWVKGRPTVITCHDVIAVQAARGMVEGWNVGWSGRIFQRLISSGLAKADLVACVSHTTARDLAELQLVDERRVTTVLNGLNDSFSLVQPRDAEALIRRFGLGAQDSYLLHVGLDLPRKNRRAVVETFVALQRRAAESGSPALVQHLILVGPMLDPELSALASRHGLAERIRAFQGVSHEELRALYARATALLFPSLQEGFGWPVIEAQACGCPVFTSDLAPMNEIGGPGACYVDPHDPEAMAEAIEQSAERFESMRAQGLENALNYSAATMMANYLAVYREALRARQRSGGA</sequence>
<evidence type="ECO:0000256" key="1">
    <source>
        <dbReference type="ARBA" id="ARBA00022679"/>
    </source>
</evidence>
<evidence type="ECO:0000313" key="4">
    <source>
        <dbReference type="EMBL" id="GAA4342147.1"/>
    </source>
</evidence>
<evidence type="ECO:0000259" key="3">
    <source>
        <dbReference type="Pfam" id="PF13439"/>
    </source>
</evidence>
<dbReference type="SUPFAM" id="SSF53756">
    <property type="entry name" value="UDP-Glycosyltransferase/glycogen phosphorylase"/>
    <property type="match status" value="1"/>
</dbReference>
<feature type="domain" description="Glycosyltransferase subfamily 4-like N-terminal" evidence="3">
    <location>
        <begin position="24"/>
        <end position="173"/>
    </location>
</feature>
<dbReference type="Proteomes" id="UP001500975">
    <property type="component" value="Unassembled WGS sequence"/>
</dbReference>
<gene>
    <name evidence="4" type="ORF">GCM10023165_23590</name>
</gene>
<reference evidence="5" key="1">
    <citation type="journal article" date="2019" name="Int. J. Syst. Evol. Microbiol.">
        <title>The Global Catalogue of Microorganisms (GCM) 10K type strain sequencing project: providing services to taxonomists for standard genome sequencing and annotation.</title>
        <authorList>
            <consortium name="The Broad Institute Genomics Platform"/>
            <consortium name="The Broad Institute Genome Sequencing Center for Infectious Disease"/>
            <person name="Wu L."/>
            <person name="Ma J."/>
        </authorList>
    </citation>
    <scope>NUCLEOTIDE SEQUENCE [LARGE SCALE GENOMIC DNA]</scope>
    <source>
        <strain evidence="5">JCM 17804</strain>
    </source>
</reference>
<dbReference type="PANTHER" id="PTHR46401">
    <property type="entry name" value="GLYCOSYLTRANSFERASE WBBK-RELATED"/>
    <property type="match status" value="1"/>
</dbReference>
<name>A0ABP8HP76_9BURK</name>
<dbReference type="EMBL" id="BAABGJ010000020">
    <property type="protein sequence ID" value="GAA4342147.1"/>
    <property type="molecule type" value="Genomic_DNA"/>
</dbReference>